<dbReference type="Gene3D" id="2.160.20.160">
    <property type="match status" value="3"/>
</dbReference>
<dbReference type="EMBL" id="JAAKZG010000009">
    <property type="protein sequence ID" value="NGN43433.1"/>
    <property type="molecule type" value="Genomic_DNA"/>
</dbReference>
<accession>A0A7C9RCM0</accession>
<dbReference type="PROSITE" id="PS51257">
    <property type="entry name" value="PROKAR_LIPOPROTEIN"/>
    <property type="match status" value="1"/>
</dbReference>
<evidence type="ECO:0000259" key="1">
    <source>
        <dbReference type="PROSITE" id="PS51208"/>
    </source>
</evidence>
<dbReference type="RefSeq" id="WP_165119855.1">
    <property type="nucleotide sequence ID" value="NZ_JAAKZG010000009.1"/>
</dbReference>
<comment type="caution">
    <text evidence="2">The sequence shown here is derived from an EMBL/GenBank/DDBJ whole genome shotgun (WGS) entry which is preliminary data.</text>
</comment>
<dbReference type="InterPro" id="IPR036709">
    <property type="entry name" value="Autotransporte_beta_dom_sf"/>
</dbReference>
<organism evidence="2 3">
    <name type="scientific">Mesorhizobium zhangyense</name>
    <dbReference type="NCBI Taxonomy" id="1776730"/>
    <lineage>
        <taxon>Bacteria</taxon>
        <taxon>Pseudomonadati</taxon>
        <taxon>Pseudomonadota</taxon>
        <taxon>Alphaproteobacteria</taxon>
        <taxon>Hyphomicrobiales</taxon>
        <taxon>Phyllobacteriaceae</taxon>
        <taxon>Mesorhizobium</taxon>
    </lineage>
</organism>
<proteinExistence type="predicted"/>
<dbReference type="PROSITE" id="PS51208">
    <property type="entry name" value="AUTOTRANSPORTER"/>
    <property type="match status" value="1"/>
</dbReference>
<dbReference type="Proteomes" id="UP000481252">
    <property type="component" value="Unassembled WGS sequence"/>
</dbReference>
<dbReference type="SUPFAM" id="SSF103515">
    <property type="entry name" value="Autotransporter"/>
    <property type="match status" value="1"/>
</dbReference>
<sequence>MTRDTRAAHLAGVSILALAIGYTIYPSSAQACEATRQPSEGPINSIAVVCDDAETEVITTDYPTFLLRQLGTEYNGAGNDTFTVTGDVDIQQDDNSEGEPFSDFSIDMGAGTDNFSMKGGSFIGRDTEAGDAPIIQLLTGAGNDIVTIGAGTFGGSIFAGSGDDQITVSGGTVDGDIFGSGDDDTINVTGGAITGSVFGDDAESIGDDTITISGGTIGGSVFGGDGIDTVTISGNAQIGVAGDGPDSVGLEDGNDIFRMTGGTLSGSVSGNAGNDSITISGGSVGTFVAGNEGVDTIDISGTAIIGEQVTAGEDNDIVTIRGGTVTTFVDGGSGDDDITVSGGAINGDVYGNDGDDTIEVSGGTIGGTLFGDGGEGTGNNTISISGGSIAGGVVAGNGNDDVTVSGIAQIETSVLLGGGNDTFDMSGGTVTTFVNGGSGNDNIEVSGGTIGGDVLGGSGNDIFNISGGSITGALFGDGVEATGDDTIAVSGGTITGGVFSGSGADEVTVSGTAQIGAPGATSVDLGAGDDTFDMTSGTLAGSVDGNAGNDTMTLSGGTVGGDVLGGSGNDDLNISGGSIAGALFGDGVEATGDDTIVVSGGTITGGVFSGSGADEVTVSGTAQIGAPGATSVDLGAGNDTFDMTGGTLAGSVDGNAGTDTMTLSGGTVGGDVLGGDGDDTVDVSGGVVNGSVIGGAGTDVVTISGGTIAGDVQGETVNLNGGTIGGDITGISSDTLTINAGTNLNLRDGVVFQGTNAVGTITDTDLARASGDTFRSQNFVGFSSLTVSGGSSSIGFKDGTQTIGNLALLNGSTLYVAGDVSLLAPVDGSALAALVTGTGNVSATNATITMINNDPTDRFSVGNLTLNGATLGIDINQQAGLGDRFIPAGQFQASGTNTVLVNLLGTPVFTGVSIIPIAPVAGEVVPTTGAPSPIFLVGGIPNTPGSLFAYDVITGSNGGIYLRALPSDLVSPQATRVAIDSQPIETVTAAIEQITDDALAFALDFPKGSGRSDAAPGFGVYASGQFAAVSHDGFTVSDGTSSLQGPPFTAHDFSLAGSVELDVAKYYGFDQTYGLNVGLFGGYASSDVTMDSIQGLGSVGNADNKSGMIGTYGLFRTGMTYGLVSATTFIGQTDINNDILASTGNYDTVGYALTGSVGHIFPLGDKWKFDLRGGALWATFEGDAFTDSQGNEFGKSKVSFGALKFEPGFYGDFALDNGMAISPYARLELQQRIGYRNTGSIAGLDFEFDDADFSVALSSGLNLQLSKTTTLSGELKTKFSSDSQSLAGKIGIKAKF</sequence>
<evidence type="ECO:0000313" key="2">
    <source>
        <dbReference type="EMBL" id="NGN43433.1"/>
    </source>
</evidence>
<gene>
    <name evidence="2" type="ORF">G6N74_20385</name>
</gene>
<dbReference type="Gene3D" id="2.40.128.130">
    <property type="entry name" value="Autotransporter beta-domain"/>
    <property type="match status" value="1"/>
</dbReference>
<dbReference type="InterPro" id="IPR005546">
    <property type="entry name" value="Autotransporte_beta"/>
</dbReference>
<protein>
    <submittedName>
        <fullName evidence="2">Autotransporter</fullName>
    </submittedName>
</protein>
<name>A0A7C9RCM0_9HYPH</name>
<dbReference type="PRINTS" id="PR00313">
    <property type="entry name" value="CABNDNGRPT"/>
</dbReference>
<keyword evidence="3" id="KW-1185">Reference proteome</keyword>
<feature type="domain" description="Autotransporter" evidence="1">
    <location>
        <begin position="1013"/>
        <end position="1296"/>
    </location>
</feature>
<reference evidence="2 3" key="1">
    <citation type="submission" date="2020-02" db="EMBL/GenBank/DDBJ databases">
        <title>Genome sequence of the type strain CGMCC 1.15528 of Mesorhizobium zhangyense.</title>
        <authorList>
            <person name="Gao J."/>
            <person name="Sun J."/>
        </authorList>
    </citation>
    <scope>NUCLEOTIDE SEQUENCE [LARGE SCALE GENOMIC DNA]</scope>
    <source>
        <strain evidence="2 3">CGMCC 1.15528</strain>
    </source>
</reference>
<evidence type="ECO:0000313" key="3">
    <source>
        <dbReference type="Proteomes" id="UP000481252"/>
    </source>
</evidence>